<sequence>MMQSVLASKLLDGMRVRHIPLSHQARVNEKRFGNDA</sequence>
<organism evidence="1">
    <name type="scientific">Arundo donax</name>
    <name type="common">Giant reed</name>
    <name type="synonym">Donax arundinaceus</name>
    <dbReference type="NCBI Taxonomy" id="35708"/>
    <lineage>
        <taxon>Eukaryota</taxon>
        <taxon>Viridiplantae</taxon>
        <taxon>Streptophyta</taxon>
        <taxon>Embryophyta</taxon>
        <taxon>Tracheophyta</taxon>
        <taxon>Spermatophyta</taxon>
        <taxon>Magnoliopsida</taxon>
        <taxon>Liliopsida</taxon>
        <taxon>Poales</taxon>
        <taxon>Poaceae</taxon>
        <taxon>PACMAD clade</taxon>
        <taxon>Arundinoideae</taxon>
        <taxon>Arundineae</taxon>
        <taxon>Arundo</taxon>
    </lineage>
</organism>
<reference evidence="1" key="1">
    <citation type="submission" date="2014-09" db="EMBL/GenBank/DDBJ databases">
        <authorList>
            <person name="Magalhaes I.L.F."/>
            <person name="Oliveira U."/>
            <person name="Santos F.R."/>
            <person name="Vidigal T.H.D.A."/>
            <person name="Brescovit A.D."/>
            <person name="Santos A.J."/>
        </authorList>
    </citation>
    <scope>NUCLEOTIDE SEQUENCE</scope>
    <source>
        <tissue evidence="1">Shoot tissue taken approximately 20 cm above the soil surface</tissue>
    </source>
</reference>
<dbReference type="EMBL" id="GBRH01171600">
    <property type="protein sequence ID" value="JAE26296.1"/>
    <property type="molecule type" value="Transcribed_RNA"/>
</dbReference>
<reference evidence="1" key="2">
    <citation type="journal article" date="2015" name="Data Brief">
        <title>Shoot transcriptome of the giant reed, Arundo donax.</title>
        <authorList>
            <person name="Barrero R.A."/>
            <person name="Guerrero F.D."/>
            <person name="Moolhuijzen P."/>
            <person name="Goolsby J.A."/>
            <person name="Tidwell J."/>
            <person name="Bellgard S.E."/>
            <person name="Bellgard M.I."/>
        </authorList>
    </citation>
    <scope>NUCLEOTIDE SEQUENCE</scope>
    <source>
        <tissue evidence="1">Shoot tissue taken approximately 20 cm above the soil surface</tissue>
    </source>
</reference>
<name>A0A0A9GUQ6_ARUDO</name>
<accession>A0A0A9GUQ6</accession>
<evidence type="ECO:0000313" key="1">
    <source>
        <dbReference type="EMBL" id="JAE26296.1"/>
    </source>
</evidence>
<dbReference type="AlphaFoldDB" id="A0A0A9GUQ6"/>
<proteinExistence type="predicted"/>
<protein>
    <submittedName>
        <fullName evidence="1">Uncharacterized protein</fullName>
    </submittedName>
</protein>